<reference evidence="4 5" key="1">
    <citation type="submission" date="2016-04" db="EMBL/GenBank/DDBJ databases">
        <title>Genome sequence of Clostridium magnum DSM 2767.</title>
        <authorList>
            <person name="Poehlein A."/>
            <person name="Uhlig R."/>
            <person name="Fischer R."/>
            <person name="Bahl H."/>
            <person name="Daniel R."/>
        </authorList>
    </citation>
    <scope>NUCLEOTIDE SEQUENCE [LARGE SCALE GENOMIC DNA]</scope>
    <source>
        <strain evidence="4 5">DSM 2767</strain>
    </source>
</reference>
<name>A0A161YLY2_9CLOT</name>
<dbReference type="Gene3D" id="3.30.365.10">
    <property type="entry name" value="Aldehyde oxidase/xanthine dehydrogenase, molybdopterin binding domain"/>
    <property type="match status" value="4"/>
</dbReference>
<dbReference type="Pfam" id="PF01315">
    <property type="entry name" value="Ald_Xan_dh_C"/>
    <property type="match status" value="1"/>
</dbReference>
<dbReference type="AlphaFoldDB" id="A0A161YLY2"/>
<organism evidence="4 5">
    <name type="scientific">Clostridium magnum DSM 2767</name>
    <dbReference type="NCBI Taxonomy" id="1121326"/>
    <lineage>
        <taxon>Bacteria</taxon>
        <taxon>Bacillati</taxon>
        <taxon>Bacillota</taxon>
        <taxon>Clostridia</taxon>
        <taxon>Eubacteriales</taxon>
        <taxon>Clostridiaceae</taxon>
        <taxon>Clostridium</taxon>
    </lineage>
</organism>
<feature type="domain" description="Aldehyde oxidase/xanthine dehydrogenase a/b hammerhead" evidence="3">
    <location>
        <begin position="20"/>
        <end position="124"/>
    </location>
</feature>
<evidence type="ECO:0000313" key="5">
    <source>
        <dbReference type="Proteomes" id="UP000076603"/>
    </source>
</evidence>
<dbReference type="GO" id="GO:0005506">
    <property type="term" value="F:iron ion binding"/>
    <property type="evidence" value="ECO:0007669"/>
    <property type="project" value="InterPro"/>
</dbReference>
<dbReference type="InterPro" id="IPR046867">
    <property type="entry name" value="AldOxase/xan_DH_MoCoBD2"/>
</dbReference>
<dbReference type="EC" id="1.3.7.9" evidence="4"/>
<evidence type="ECO:0000256" key="1">
    <source>
        <dbReference type="ARBA" id="ARBA00022505"/>
    </source>
</evidence>
<dbReference type="PANTHER" id="PTHR11908">
    <property type="entry name" value="XANTHINE DEHYDROGENASE"/>
    <property type="match status" value="1"/>
</dbReference>
<evidence type="ECO:0000256" key="2">
    <source>
        <dbReference type="ARBA" id="ARBA00023002"/>
    </source>
</evidence>
<sequence>MDYNYVGKGIPRLDGVEKVTGEAEYVQDMFFKGMLYARIKTSPYAHALIKKIDISKAKELPGVKAILTGEQAYQKLGIYIVDKPILAVDKVRYFGEAVAAVAAVDIDTAERAIELIEIEYEPLKVLLDVEEAVKPNAILVHEDLGNYKTIPDVFFPEAGTNVANHFKLRKGNIDKGFQESDFVIENKFYVPQILHVPMETHAVIAKWGTGDKIKIWSSAQSPYTLRNLFSIALDVPIEKIDVTVPYIGGGFGGKAGIHLEPLVALLSKAANGKPVKLVATREEEISTLPCRQGLVARVKTGVKKSGKIIAEEVEYLWDAGAYADYGVNITRATGYSAVGPYEIDNVKVDSKTVYTNRLFGTAYRGFGHAEIFWAIERQMEFVAKKLGMDSLEFRLKNLLKPGSITITGEPIYEQSGNVIKCLKTVADRIGWGEPKSEEQKEQEKKSGKYRGKGIAVLHKAPAMPSNAATSAIIQMNEDGSVRFNVSGIDMGQGAYTAMAQIIGERLHIPIEKVHVVFETNTDSAPYDWQTVASRMTILAGNAVIEACNDLEDQIFQMAGIVLRAARRELAIGDQCVYVKQFPEEKIYYSEMAVGYTYPNGNAIGGPLIGRGKSIAQGLTILDKETGQGRPALDWTFGAHAMEIEVDTNTGDTKILKIVTAIDLGKVINEMIVKGQIVGGVVQGVGTAISEELKYNEEGKLLTKSFVDYKIPTMQDLPDIIEVHCVETPQLDGPYGARGCAEHPMISITSAMGNAIADATGVELFETPFTADKVYTALNKKTSV</sequence>
<dbReference type="Pfam" id="PF20256">
    <property type="entry name" value="MoCoBD_2"/>
    <property type="match status" value="1"/>
</dbReference>
<keyword evidence="5" id="KW-1185">Reference proteome</keyword>
<dbReference type="Gene3D" id="3.90.1170.50">
    <property type="entry name" value="Aldehyde oxidase/xanthine dehydrogenase, a/b hammerhead"/>
    <property type="match status" value="1"/>
</dbReference>
<gene>
    <name evidence="4" type="primary">hcrA_2</name>
    <name evidence="4" type="ORF">CLMAG_34010</name>
</gene>
<dbReference type="RefSeq" id="WP_066624680.1">
    <property type="nucleotide sequence ID" value="NZ_FQXL01000005.1"/>
</dbReference>
<proteinExistence type="predicted"/>
<comment type="caution">
    <text evidence="4">The sequence shown here is derived from an EMBL/GenBank/DDBJ whole genome shotgun (WGS) entry which is preliminary data.</text>
</comment>
<dbReference type="OrthoDB" id="9759099at2"/>
<dbReference type="InterPro" id="IPR000674">
    <property type="entry name" value="Ald_Oxase/Xan_DH_a/b"/>
</dbReference>
<dbReference type="InterPro" id="IPR037165">
    <property type="entry name" value="AldOxase/xan_DH_Mopterin-bd_sf"/>
</dbReference>
<dbReference type="PANTHER" id="PTHR11908:SF132">
    <property type="entry name" value="ALDEHYDE OXIDASE 1-RELATED"/>
    <property type="match status" value="1"/>
</dbReference>
<dbReference type="GO" id="GO:0016491">
    <property type="term" value="F:oxidoreductase activity"/>
    <property type="evidence" value="ECO:0007669"/>
    <property type="project" value="UniProtKB-KW"/>
</dbReference>
<dbReference type="InterPro" id="IPR008274">
    <property type="entry name" value="AldOxase/xan_DH_MoCoBD1"/>
</dbReference>
<evidence type="ECO:0000259" key="3">
    <source>
        <dbReference type="SMART" id="SM01008"/>
    </source>
</evidence>
<dbReference type="Pfam" id="PF02738">
    <property type="entry name" value="MoCoBD_1"/>
    <property type="match status" value="1"/>
</dbReference>
<dbReference type="InterPro" id="IPR016208">
    <property type="entry name" value="Ald_Oxase/xanthine_DH-like"/>
</dbReference>
<dbReference type="SMART" id="SM01008">
    <property type="entry name" value="Ald_Xan_dh_C"/>
    <property type="match status" value="1"/>
</dbReference>
<protein>
    <submittedName>
        <fullName evidence="4">4-hydroxybenzoyl-CoA reductase subunit alpha</fullName>
        <ecNumber evidence="4">1.3.7.9</ecNumber>
    </submittedName>
</protein>
<dbReference type="STRING" id="1121326.CLMAG_34010"/>
<accession>A0A161YLY2</accession>
<keyword evidence="2 4" id="KW-0560">Oxidoreductase</keyword>
<dbReference type="SUPFAM" id="SSF54665">
    <property type="entry name" value="CO dehydrogenase molybdoprotein N-domain-like"/>
    <property type="match status" value="1"/>
</dbReference>
<dbReference type="EMBL" id="LWAE01000003">
    <property type="protein sequence ID" value="KZL91642.1"/>
    <property type="molecule type" value="Genomic_DNA"/>
</dbReference>
<evidence type="ECO:0000313" key="4">
    <source>
        <dbReference type="EMBL" id="KZL91642.1"/>
    </source>
</evidence>
<dbReference type="InterPro" id="IPR036856">
    <property type="entry name" value="Ald_Oxase/Xan_DH_a/b_sf"/>
</dbReference>
<keyword evidence="1" id="KW-0500">Molybdenum</keyword>
<dbReference type="SUPFAM" id="SSF56003">
    <property type="entry name" value="Molybdenum cofactor-binding domain"/>
    <property type="match status" value="1"/>
</dbReference>
<dbReference type="PATRIC" id="fig|1121326.3.peg.3439"/>
<dbReference type="Proteomes" id="UP000076603">
    <property type="component" value="Unassembled WGS sequence"/>
</dbReference>